<sequence>MKRGGGIYVTEYTRNEKIDGVDRDKAIVVTIDVLSKYAYENAEAVIKRFKEKEIEITGYRMKNIGKKGATQSMEKILSALPKKLPMLELFFESKNTSDLKYLKNKEIDELSMISNSKVNTLADDW</sequence>
<gene>
    <name evidence="2" type="ORF">NCTC10132_00648</name>
</gene>
<dbReference type="Proteomes" id="UP000257559">
    <property type="component" value="Chromosome"/>
</dbReference>
<evidence type="ECO:0000313" key="2">
    <source>
        <dbReference type="EMBL" id="SYV97283.1"/>
    </source>
</evidence>
<name>A0A3B0QBG8_9BACT</name>
<dbReference type="AlphaFoldDB" id="A0A3B0QBG8"/>
<feature type="domain" description="IgG-blocking virulence" evidence="1">
    <location>
        <begin position="2"/>
        <end position="125"/>
    </location>
</feature>
<dbReference type="KEGG" id="medw:NCTC10132_00648"/>
<reference evidence="3" key="1">
    <citation type="submission" date="2018-06" db="EMBL/GenBank/DDBJ databases">
        <authorList>
            <consortium name="Pathogen Informatics"/>
        </authorList>
    </citation>
    <scope>NUCLEOTIDE SEQUENCE [LARGE SCALE GENOMIC DNA]</scope>
    <source>
        <strain evidence="3">NCTC10132</strain>
    </source>
</reference>
<proteinExistence type="predicted"/>
<dbReference type="EMBL" id="LS991951">
    <property type="protein sequence ID" value="SYV97283.1"/>
    <property type="molecule type" value="Genomic_DNA"/>
</dbReference>
<organism evidence="2 3">
    <name type="scientific">Mycoplasmopsis edwardii</name>
    <dbReference type="NCBI Taxonomy" id="53558"/>
    <lineage>
        <taxon>Bacteria</taxon>
        <taxon>Bacillati</taxon>
        <taxon>Mycoplasmatota</taxon>
        <taxon>Mycoplasmoidales</taxon>
        <taxon>Metamycoplasmataceae</taxon>
        <taxon>Mycoplasmopsis</taxon>
    </lineage>
</organism>
<dbReference type="InterPro" id="IPR030942">
    <property type="entry name" value="Mycoplas_M_dom"/>
</dbReference>
<accession>A0A3B0QBG8</accession>
<keyword evidence="3" id="KW-1185">Reference proteome</keyword>
<feature type="non-terminal residue" evidence="2">
    <location>
        <position position="125"/>
    </location>
</feature>
<evidence type="ECO:0000313" key="3">
    <source>
        <dbReference type="Proteomes" id="UP000257559"/>
    </source>
</evidence>
<protein>
    <recommendedName>
        <fullName evidence="1">IgG-blocking virulence domain-containing protein</fullName>
    </recommendedName>
</protein>
<dbReference type="NCBIfam" id="TIGR04524">
    <property type="entry name" value="mycoplas_M_dom"/>
    <property type="match status" value="1"/>
</dbReference>
<dbReference type="Pfam" id="PF26360">
    <property type="entry name" value="MIB_M1"/>
    <property type="match status" value="1"/>
</dbReference>
<evidence type="ECO:0000259" key="1">
    <source>
        <dbReference type="Pfam" id="PF26360"/>
    </source>
</evidence>